<sequence length="73" mass="8582">MRRDDLKHRELSERPFGIACALSLLFEYLCEKNAVTHINSLHQQLPPLQQCLQFIFFTVDFASRAYAETPQQR</sequence>
<protein>
    <submittedName>
        <fullName evidence="1">Uncharacterized protein</fullName>
    </submittedName>
</protein>
<reference evidence="1 2" key="1">
    <citation type="submission" date="2016-10" db="EMBL/GenBank/DDBJ databases">
        <authorList>
            <person name="de Groot N.N."/>
        </authorList>
    </citation>
    <scope>NUCLEOTIDE SEQUENCE [LARGE SCALE GENOMIC DNA]</scope>
    <source>
        <strain evidence="1 2">Nl14</strain>
    </source>
</reference>
<evidence type="ECO:0000313" key="2">
    <source>
        <dbReference type="Proteomes" id="UP000182649"/>
    </source>
</evidence>
<gene>
    <name evidence="1" type="ORF">SAMN05216417_10211</name>
</gene>
<dbReference type="EMBL" id="FPBZ01000002">
    <property type="protein sequence ID" value="SFU37309.1"/>
    <property type="molecule type" value="Genomic_DNA"/>
</dbReference>
<proteinExistence type="predicted"/>
<dbReference type="AlphaFoldDB" id="A0A1I7FM54"/>
<name>A0A1I7FM54_9PROT</name>
<evidence type="ECO:0000313" key="1">
    <source>
        <dbReference type="EMBL" id="SFU37309.1"/>
    </source>
</evidence>
<dbReference type="Proteomes" id="UP000182649">
    <property type="component" value="Unassembled WGS sequence"/>
</dbReference>
<accession>A0A1I7FM54</accession>
<organism evidence="1 2">
    <name type="scientific">Nitrosospira multiformis</name>
    <dbReference type="NCBI Taxonomy" id="1231"/>
    <lineage>
        <taxon>Bacteria</taxon>
        <taxon>Pseudomonadati</taxon>
        <taxon>Pseudomonadota</taxon>
        <taxon>Betaproteobacteria</taxon>
        <taxon>Nitrosomonadales</taxon>
        <taxon>Nitrosomonadaceae</taxon>
        <taxon>Nitrosospira</taxon>
    </lineage>
</organism>